<keyword evidence="8 14" id="KW-0574">Periplasm</keyword>
<organism evidence="20 21">
    <name type="scientific">Roseicyclus elongatus DSM 19469</name>
    <dbReference type="NCBI Taxonomy" id="1294273"/>
    <lineage>
        <taxon>Bacteria</taxon>
        <taxon>Pseudomonadati</taxon>
        <taxon>Pseudomonadota</taxon>
        <taxon>Alphaproteobacteria</taxon>
        <taxon>Rhodobacterales</taxon>
        <taxon>Roseobacteraceae</taxon>
        <taxon>Roseicyclus</taxon>
    </lineage>
</organism>
<proteinExistence type="inferred from homology"/>
<dbReference type="Pfam" id="PF21342">
    <property type="entry name" value="SoxA-TsdA_cyt-c"/>
    <property type="match status" value="1"/>
</dbReference>
<keyword evidence="3 14" id="KW-0813">Transport</keyword>
<dbReference type="HOGENOM" id="CLU_079910_1_0_5"/>
<dbReference type="InterPro" id="IPR009056">
    <property type="entry name" value="Cyt_c-like_dom"/>
</dbReference>
<evidence type="ECO:0000256" key="3">
    <source>
        <dbReference type="ARBA" id="ARBA00022448"/>
    </source>
</evidence>
<keyword evidence="10 14" id="KW-0408">Iron</keyword>
<dbReference type="AlphaFoldDB" id="W8S310"/>
<dbReference type="eggNOG" id="COG3258">
    <property type="taxonomic scope" value="Bacteria"/>
</dbReference>
<dbReference type="EMBL" id="CP004372">
    <property type="protein sequence ID" value="AHM04587.1"/>
    <property type="molecule type" value="Genomic_DNA"/>
</dbReference>
<evidence type="ECO:0000256" key="4">
    <source>
        <dbReference type="ARBA" id="ARBA00022617"/>
    </source>
</evidence>
<comment type="similarity">
    <text evidence="11 14">Belongs to the SoxA family.</text>
</comment>
<dbReference type="GO" id="GO:0016740">
    <property type="term" value="F:transferase activity"/>
    <property type="evidence" value="ECO:0007669"/>
    <property type="project" value="UniProtKB-KW"/>
</dbReference>
<evidence type="ECO:0000256" key="13">
    <source>
        <dbReference type="ARBA" id="ARBA00048423"/>
    </source>
</evidence>
<feature type="binding site" description="covalent" evidence="16">
    <location>
        <position position="203"/>
    </location>
    <ligand>
        <name>heme c</name>
        <dbReference type="ChEBI" id="CHEBI:61717"/>
        <label>2</label>
    </ligand>
</feature>
<dbReference type="STRING" id="1294273.roselon_02249"/>
<feature type="binding site" description="axial binding residue" evidence="17">
    <location>
        <position position="107"/>
    </location>
    <ligand>
        <name>heme c</name>
        <dbReference type="ChEBI" id="CHEBI:61717"/>
        <label>1</label>
    </ligand>
    <ligandPart>
        <name>Fe</name>
        <dbReference type="ChEBI" id="CHEBI:18248"/>
    </ligandPart>
</feature>
<feature type="binding site" description="covalent" evidence="16">
    <location>
        <position position="206"/>
    </location>
    <ligand>
        <name>heme c</name>
        <dbReference type="ChEBI" id="CHEBI:61717"/>
        <label>2</label>
    </ligand>
</feature>
<evidence type="ECO:0000256" key="17">
    <source>
        <dbReference type="PIRSR" id="PIRSR038455-3"/>
    </source>
</evidence>
<evidence type="ECO:0000256" key="7">
    <source>
        <dbReference type="ARBA" id="ARBA00022729"/>
    </source>
</evidence>
<keyword evidence="7 18" id="KW-0732">Signal</keyword>
<reference evidence="20 21" key="1">
    <citation type="submission" date="2013-03" db="EMBL/GenBank/DDBJ databases">
        <authorList>
            <person name="Fiebig A."/>
            <person name="Goeker M."/>
            <person name="Klenk H.-P.P."/>
        </authorList>
    </citation>
    <scope>NUCLEOTIDE SEQUENCE [LARGE SCALE GENOMIC DNA]</scope>
    <source>
        <strain evidence="21">DSM 19469</strain>
    </source>
</reference>
<dbReference type="NCBIfam" id="TIGR04484">
    <property type="entry name" value="thiosulf_SoxA"/>
    <property type="match status" value="1"/>
</dbReference>
<dbReference type="GO" id="GO:0019417">
    <property type="term" value="P:sulfur oxidation"/>
    <property type="evidence" value="ECO:0007669"/>
    <property type="project" value="InterPro"/>
</dbReference>
<dbReference type="RefSeq" id="WP_084613766.1">
    <property type="nucleotide sequence ID" value="NZ_CP004372.1"/>
</dbReference>
<evidence type="ECO:0000256" key="8">
    <source>
        <dbReference type="ARBA" id="ARBA00022764"/>
    </source>
</evidence>
<feature type="binding site" evidence="16">
    <location>
        <position position="244"/>
    </location>
    <ligand>
        <name>substrate</name>
    </ligand>
</feature>
<dbReference type="GO" id="GO:0016669">
    <property type="term" value="F:oxidoreductase activity, acting on a sulfur group of donors, cytochrome as acceptor"/>
    <property type="evidence" value="ECO:0007669"/>
    <property type="project" value="InterPro"/>
</dbReference>
<name>W8S310_9RHOB</name>
<evidence type="ECO:0000256" key="12">
    <source>
        <dbReference type="ARBA" id="ARBA00048077"/>
    </source>
</evidence>
<comment type="subcellular location">
    <subcellularLocation>
        <location evidence="1 14">Periplasm</location>
    </subcellularLocation>
</comment>
<dbReference type="PATRIC" id="fig|1294273.3.peg.2220"/>
<dbReference type="GO" id="GO:0042597">
    <property type="term" value="C:periplasmic space"/>
    <property type="evidence" value="ECO:0007669"/>
    <property type="project" value="UniProtKB-SubCell"/>
</dbReference>
<dbReference type="Gene3D" id="1.10.760.10">
    <property type="entry name" value="Cytochrome c-like domain"/>
    <property type="match status" value="2"/>
</dbReference>
<protein>
    <recommendedName>
        <fullName evidence="14">SoxAX cytochrome complex subunit A</fullName>
        <ecNumber evidence="14">2.8.5.2</ecNumber>
    </recommendedName>
    <alternativeName>
        <fullName evidence="14">Protein SoxA</fullName>
    </alternativeName>
    <alternativeName>
        <fullName evidence="14">Sulfur oxidizing protein A</fullName>
    </alternativeName>
    <alternativeName>
        <fullName evidence="14">Thiosulfate-oxidizing multienzyme system protein SoxA</fullName>
    </alternativeName>
</protein>
<evidence type="ECO:0000256" key="14">
    <source>
        <dbReference type="PIRNR" id="PIRNR038455"/>
    </source>
</evidence>
<feature type="binding site" description="axial binding residue" evidence="17">
    <location>
        <position position="207"/>
    </location>
    <ligand>
        <name>heme c</name>
        <dbReference type="ChEBI" id="CHEBI:61717"/>
        <label>2</label>
    </ligand>
    <ligandPart>
        <name>Fe</name>
        <dbReference type="ChEBI" id="CHEBI:18248"/>
    </ligandPart>
</feature>
<evidence type="ECO:0000256" key="6">
    <source>
        <dbReference type="ARBA" id="ARBA00022723"/>
    </source>
</evidence>
<dbReference type="InterPro" id="IPR036909">
    <property type="entry name" value="Cyt_c-like_dom_sf"/>
</dbReference>
<evidence type="ECO:0000256" key="15">
    <source>
        <dbReference type="PIRSR" id="PIRSR038455-1"/>
    </source>
</evidence>
<accession>W8S310</accession>
<dbReference type="InterPro" id="IPR025710">
    <property type="entry name" value="SoxA"/>
</dbReference>
<dbReference type="GO" id="GO:0009055">
    <property type="term" value="F:electron transfer activity"/>
    <property type="evidence" value="ECO:0007669"/>
    <property type="project" value="InterPro"/>
</dbReference>
<feature type="binding site" description="covalent" evidence="16">
    <location>
        <position position="106"/>
    </location>
    <ligand>
        <name>heme c</name>
        <dbReference type="ChEBI" id="CHEBI:61717"/>
        <label>1</label>
    </ligand>
</feature>
<evidence type="ECO:0000256" key="2">
    <source>
        <dbReference type="ARBA" id="ARBA00011530"/>
    </source>
</evidence>
<dbReference type="PROSITE" id="PS51007">
    <property type="entry name" value="CYTC"/>
    <property type="match status" value="1"/>
</dbReference>
<feature type="domain" description="Cytochrome c" evidence="19">
    <location>
        <begin position="83"/>
        <end position="236"/>
    </location>
</feature>
<dbReference type="GO" id="GO:0020037">
    <property type="term" value="F:heme binding"/>
    <property type="evidence" value="ECO:0007669"/>
    <property type="project" value="InterPro"/>
</dbReference>
<dbReference type="GO" id="GO:0046872">
    <property type="term" value="F:metal ion binding"/>
    <property type="evidence" value="ECO:0007669"/>
    <property type="project" value="UniProtKB-KW"/>
</dbReference>
<feature type="signal peptide" evidence="18">
    <location>
        <begin position="1"/>
        <end position="22"/>
    </location>
</feature>
<evidence type="ECO:0000256" key="18">
    <source>
        <dbReference type="SAM" id="SignalP"/>
    </source>
</evidence>
<feature type="active site" description="Cysteine persulfide intermediate" evidence="15">
    <location>
        <position position="248"/>
    </location>
</feature>
<dbReference type="PIRSF" id="PIRSF038455">
    <property type="entry name" value="SoxA"/>
    <property type="match status" value="1"/>
</dbReference>
<keyword evidence="4 14" id="KW-0349">Heme</keyword>
<comment type="cofactor">
    <cofactor evidence="16">
        <name>heme</name>
        <dbReference type="ChEBI" id="CHEBI:30413"/>
    </cofactor>
    <text evidence="16">Binds 2 heme groups per subunit.</text>
</comment>
<evidence type="ECO:0000259" key="19">
    <source>
        <dbReference type="PROSITE" id="PS51007"/>
    </source>
</evidence>
<dbReference type="EC" id="2.8.5.2" evidence="14"/>
<keyword evidence="21" id="KW-1185">Reference proteome</keyword>
<dbReference type="SUPFAM" id="SSF46626">
    <property type="entry name" value="Cytochrome c"/>
    <property type="match status" value="2"/>
</dbReference>
<keyword evidence="9 14" id="KW-0249">Electron transport</keyword>
<evidence type="ECO:0000256" key="16">
    <source>
        <dbReference type="PIRSR" id="PIRSR038455-2"/>
    </source>
</evidence>
<dbReference type="Proteomes" id="UP000019593">
    <property type="component" value="Chromosome"/>
</dbReference>
<evidence type="ECO:0000313" key="21">
    <source>
        <dbReference type="Proteomes" id="UP000019593"/>
    </source>
</evidence>
<sequence>MKTMKKALALGSVAAMALAASAVTLSADEDADLTVNGEIEMIVRTNAPDHLDGHLDMIYSGWTFRSNETQAMQMDDFDNPAMLFVEQGEALFNTAMGPDGASCAGCHENAESLSDVRAVYPQWDEERGEVQTLTMQINECVTERMNAEPLGWSSRDMVNLEALISSVGRGQVVNVAIDGPARETWERGREIYYTEYGILEMSCASCHEVNYGNYIRADHLSQGQINGFPTYRLKNARLNSTHSRFRGCIRDTRAHTFAEGSPEFIALELYVASRGNGLTVEGPSVRN</sequence>
<evidence type="ECO:0000256" key="9">
    <source>
        <dbReference type="ARBA" id="ARBA00022982"/>
    </source>
</evidence>
<evidence type="ECO:0000256" key="5">
    <source>
        <dbReference type="ARBA" id="ARBA00022679"/>
    </source>
</evidence>
<evidence type="ECO:0000256" key="10">
    <source>
        <dbReference type="ARBA" id="ARBA00023004"/>
    </source>
</evidence>
<keyword evidence="6 14" id="KW-0479">Metal-binding</keyword>
<comment type="catalytic activity">
    <reaction evidence="13 14">
        <text>S-sulfanyl-L-cysteinyl-[SoxY protein] + thiosulfate + 2 Fe(III)-[cytochrome c] = S-(2-sulfodisulfanyl)-L-cysteinyl-[SoxY protein] + 2 Fe(II)-[cytochrome c] + 2 H(+)</text>
        <dbReference type="Rhea" id="RHEA:51224"/>
        <dbReference type="Rhea" id="RHEA-COMP:10350"/>
        <dbReference type="Rhea" id="RHEA-COMP:14399"/>
        <dbReference type="Rhea" id="RHEA-COMP:14689"/>
        <dbReference type="Rhea" id="RHEA-COMP:14690"/>
        <dbReference type="ChEBI" id="CHEBI:15378"/>
        <dbReference type="ChEBI" id="CHEBI:29033"/>
        <dbReference type="ChEBI" id="CHEBI:29034"/>
        <dbReference type="ChEBI" id="CHEBI:33542"/>
        <dbReference type="ChEBI" id="CHEBI:61963"/>
        <dbReference type="ChEBI" id="CHEBI:140664"/>
        <dbReference type="EC" id="2.8.5.2"/>
    </reaction>
</comment>
<gene>
    <name evidence="20" type="ORF">roselon_02249</name>
</gene>
<feature type="binding site" description="covalent" evidence="16">
    <location>
        <position position="103"/>
    </location>
    <ligand>
        <name>heme c</name>
        <dbReference type="ChEBI" id="CHEBI:61717"/>
        <label>1</label>
    </ligand>
</feature>
<feature type="chain" id="PRO_5004912911" description="SoxAX cytochrome complex subunit A" evidence="18">
    <location>
        <begin position="23"/>
        <end position="287"/>
    </location>
</feature>
<dbReference type="KEGG" id="red:roselon_02249"/>
<evidence type="ECO:0000256" key="11">
    <source>
        <dbReference type="ARBA" id="ARBA00025746"/>
    </source>
</evidence>
<keyword evidence="5 14" id="KW-0808">Transferase</keyword>
<comment type="subunit">
    <text evidence="2 14">Heterodimer of SoxA and SoxX.</text>
</comment>
<evidence type="ECO:0000256" key="1">
    <source>
        <dbReference type="ARBA" id="ARBA00004418"/>
    </source>
</evidence>
<feature type="binding site" description="axial binding residue" evidence="17">
    <location>
        <position position="140"/>
    </location>
    <ligand>
        <name>heme c</name>
        <dbReference type="ChEBI" id="CHEBI:61717"/>
        <label>1</label>
    </ligand>
    <ligandPart>
        <name>Fe</name>
        <dbReference type="ChEBI" id="CHEBI:18248"/>
    </ligandPart>
</feature>
<feature type="binding site" description="axial binding residue" evidence="17">
    <location>
        <position position="248"/>
    </location>
    <ligand>
        <name>heme c</name>
        <dbReference type="ChEBI" id="CHEBI:61717"/>
        <label>2</label>
    </ligand>
    <ligandPart>
        <name>Fe</name>
        <dbReference type="ChEBI" id="CHEBI:18248"/>
    </ligandPart>
</feature>
<dbReference type="GO" id="GO:0070069">
    <property type="term" value="C:cytochrome complex"/>
    <property type="evidence" value="ECO:0007669"/>
    <property type="project" value="InterPro"/>
</dbReference>
<comment type="catalytic activity">
    <reaction evidence="12 14">
        <text>L-cysteinyl-[SoxY protein] + thiosulfate + 2 Fe(III)-[cytochrome c] = S-sulfosulfanyl-L-cysteinyl-[SoxY protein] + 2 Fe(II)-[cytochrome c] + 2 H(+)</text>
        <dbReference type="Rhea" id="RHEA:56720"/>
        <dbReference type="Rhea" id="RHEA-COMP:10350"/>
        <dbReference type="Rhea" id="RHEA-COMP:14328"/>
        <dbReference type="Rhea" id="RHEA-COMP:14399"/>
        <dbReference type="Rhea" id="RHEA-COMP:14691"/>
        <dbReference type="ChEBI" id="CHEBI:15378"/>
        <dbReference type="ChEBI" id="CHEBI:29033"/>
        <dbReference type="ChEBI" id="CHEBI:29034"/>
        <dbReference type="ChEBI" id="CHEBI:29950"/>
        <dbReference type="ChEBI" id="CHEBI:33542"/>
        <dbReference type="ChEBI" id="CHEBI:139321"/>
        <dbReference type="EC" id="2.8.5.2"/>
    </reaction>
</comment>
<evidence type="ECO:0000313" key="20">
    <source>
        <dbReference type="EMBL" id="AHM04587.1"/>
    </source>
</evidence>